<accession>A0A146GAF5</accession>
<sequence>MRRPCLSDEGLEVYLGLALPGKKRMAFRVPVAGIKSIEPPPVWEGEGIRAPGFVFRLYGSRAWELLTGLPYVTPDSDLDLLVDIDSSADWMSFLSADLRLPDELRVDLEVIFGGDASFSWREYLGPAEDILIKSNRRVWLERKNHLATLFT</sequence>
<feature type="domain" description="Phosphoribosyl-dephospho-CoA transferase MdcG C-terminal" evidence="1">
    <location>
        <begin position="51"/>
        <end position="141"/>
    </location>
</feature>
<dbReference type="STRING" id="690879.TSACC_22025"/>
<keyword evidence="3" id="KW-1185">Reference proteome</keyword>
<evidence type="ECO:0000313" key="3">
    <source>
        <dbReference type="Proteomes" id="UP000076023"/>
    </source>
</evidence>
<evidence type="ECO:0000313" key="2">
    <source>
        <dbReference type="EMBL" id="GAT33608.1"/>
    </source>
</evidence>
<dbReference type="EMBL" id="BDCO01000002">
    <property type="protein sequence ID" value="GAT33608.1"/>
    <property type="molecule type" value="Genomic_DNA"/>
</dbReference>
<dbReference type="InterPro" id="IPR049180">
    <property type="entry name" value="MdcG_C"/>
</dbReference>
<dbReference type="InParanoid" id="A0A146GAF5"/>
<name>A0A146GAF5_TERSA</name>
<keyword evidence="2" id="KW-0808">Transferase</keyword>
<organism evidence="2 3">
    <name type="scientific">Terrimicrobium sacchariphilum</name>
    <dbReference type="NCBI Taxonomy" id="690879"/>
    <lineage>
        <taxon>Bacteria</taxon>
        <taxon>Pseudomonadati</taxon>
        <taxon>Verrucomicrobiota</taxon>
        <taxon>Terrimicrobiia</taxon>
        <taxon>Terrimicrobiales</taxon>
        <taxon>Terrimicrobiaceae</taxon>
        <taxon>Terrimicrobium</taxon>
    </lineage>
</organism>
<protein>
    <submittedName>
        <fullName evidence="2">Phosphoribosyl-dephospho-CoA transferase</fullName>
    </submittedName>
</protein>
<dbReference type="Proteomes" id="UP000076023">
    <property type="component" value="Unassembled WGS sequence"/>
</dbReference>
<reference evidence="3" key="1">
    <citation type="journal article" date="2017" name="Genome Announc.">
        <title>Draft Genome Sequence of Terrimicrobium sacchariphilum NM-5T, a Facultative Anaerobic Soil Bacterium of the Class Spartobacteria.</title>
        <authorList>
            <person name="Qiu Y.L."/>
            <person name="Tourlousse D.M."/>
            <person name="Matsuura N."/>
            <person name="Ohashi A."/>
            <person name="Sekiguchi Y."/>
        </authorList>
    </citation>
    <scope>NUCLEOTIDE SEQUENCE [LARGE SCALE GENOMIC DNA]</scope>
    <source>
        <strain evidence="3">NM-5</strain>
    </source>
</reference>
<dbReference type="Pfam" id="PF10620">
    <property type="entry name" value="MdcG"/>
    <property type="match status" value="1"/>
</dbReference>
<dbReference type="GO" id="GO:0016740">
    <property type="term" value="F:transferase activity"/>
    <property type="evidence" value="ECO:0007669"/>
    <property type="project" value="UniProtKB-KW"/>
</dbReference>
<evidence type="ECO:0000259" key="1">
    <source>
        <dbReference type="Pfam" id="PF10620"/>
    </source>
</evidence>
<proteinExistence type="predicted"/>
<gene>
    <name evidence="2" type="ORF">TSACC_22025</name>
</gene>
<comment type="caution">
    <text evidence="2">The sequence shown here is derived from an EMBL/GenBank/DDBJ whole genome shotgun (WGS) entry which is preliminary data.</text>
</comment>
<dbReference type="AlphaFoldDB" id="A0A146GAF5"/>